<feature type="region of interest" description="Disordered" evidence="6">
    <location>
        <begin position="64"/>
        <end position="91"/>
    </location>
</feature>
<keyword evidence="9" id="KW-1185">Reference proteome</keyword>
<dbReference type="SMART" id="SM00980">
    <property type="entry name" value="THAP"/>
    <property type="match status" value="1"/>
</dbReference>
<dbReference type="Pfam" id="PF05485">
    <property type="entry name" value="THAP"/>
    <property type="match status" value="1"/>
</dbReference>
<comment type="caution">
    <text evidence="8">The sequence shown here is derived from an EMBL/GenBank/DDBJ whole genome shotgun (WGS) entry which is preliminary data.</text>
</comment>
<dbReference type="Proteomes" id="UP001642540">
    <property type="component" value="Unassembled WGS sequence"/>
</dbReference>
<dbReference type="Gene3D" id="6.20.210.20">
    <property type="entry name" value="THAP domain"/>
    <property type="match status" value="1"/>
</dbReference>
<organism evidence="8 9">
    <name type="scientific">Orchesella dallaii</name>
    <dbReference type="NCBI Taxonomy" id="48710"/>
    <lineage>
        <taxon>Eukaryota</taxon>
        <taxon>Metazoa</taxon>
        <taxon>Ecdysozoa</taxon>
        <taxon>Arthropoda</taxon>
        <taxon>Hexapoda</taxon>
        <taxon>Collembola</taxon>
        <taxon>Entomobryomorpha</taxon>
        <taxon>Entomobryoidea</taxon>
        <taxon>Orchesellidae</taxon>
        <taxon>Orchesellinae</taxon>
        <taxon>Orchesella</taxon>
    </lineage>
</organism>
<evidence type="ECO:0000256" key="4">
    <source>
        <dbReference type="ARBA" id="ARBA00023125"/>
    </source>
</evidence>
<dbReference type="InterPro" id="IPR038441">
    <property type="entry name" value="THAP_Znf_sf"/>
</dbReference>
<gene>
    <name evidence="8" type="ORF">ODALV1_LOCUS26383</name>
</gene>
<keyword evidence="4 5" id="KW-0238">DNA-binding</keyword>
<keyword evidence="1" id="KW-0479">Metal-binding</keyword>
<reference evidence="8 9" key="1">
    <citation type="submission" date="2024-08" db="EMBL/GenBank/DDBJ databases">
        <authorList>
            <person name="Cucini C."/>
            <person name="Frati F."/>
        </authorList>
    </citation>
    <scope>NUCLEOTIDE SEQUENCE [LARGE SCALE GENOMIC DNA]</scope>
</reference>
<evidence type="ECO:0000259" key="7">
    <source>
        <dbReference type="PROSITE" id="PS50950"/>
    </source>
</evidence>
<feature type="domain" description="THAP-type" evidence="7">
    <location>
        <begin position="1"/>
        <end position="76"/>
    </location>
</feature>
<evidence type="ECO:0000313" key="8">
    <source>
        <dbReference type="EMBL" id="CAL8136310.1"/>
    </source>
</evidence>
<dbReference type="EMBL" id="CAXLJM020000111">
    <property type="protein sequence ID" value="CAL8136310.1"/>
    <property type="molecule type" value="Genomic_DNA"/>
</dbReference>
<evidence type="ECO:0000256" key="3">
    <source>
        <dbReference type="ARBA" id="ARBA00022833"/>
    </source>
</evidence>
<keyword evidence="3" id="KW-0862">Zinc</keyword>
<evidence type="ECO:0000256" key="2">
    <source>
        <dbReference type="ARBA" id="ARBA00022771"/>
    </source>
</evidence>
<dbReference type="SMART" id="SM00692">
    <property type="entry name" value="DM3"/>
    <property type="match status" value="1"/>
</dbReference>
<name>A0ABP1RUV0_9HEXA</name>
<dbReference type="InterPro" id="IPR006612">
    <property type="entry name" value="THAP_Znf"/>
</dbReference>
<evidence type="ECO:0000256" key="5">
    <source>
        <dbReference type="PROSITE-ProRule" id="PRU00309"/>
    </source>
</evidence>
<sequence>MSKTDYFCAVCGSENTKREHTLFNFPKSPNRKEKWLNILKIDGKDLRTRSRVCQMHFSQSQLVRDRLKRGALPRSNSDANTSSHKSSLAGTADQNHKYVEIYPKLTSSMVYTPLQIQMPVTAIAAIPMTPMHFNAESVTTTPVSPKNHSKCRRQLYDVKKRLAKLKDKMKQQISVEKVFGSNPVFRDILLAQIHRYKNKLSPYSPFEKTMAMSLYYSCGHNGYR</sequence>
<dbReference type="PROSITE" id="PS50950">
    <property type="entry name" value="ZF_THAP"/>
    <property type="match status" value="1"/>
</dbReference>
<accession>A0ABP1RUV0</accession>
<feature type="compositionally biased region" description="Polar residues" evidence="6">
    <location>
        <begin position="74"/>
        <end position="91"/>
    </location>
</feature>
<protein>
    <recommendedName>
        <fullName evidence="7">THAP-type domain-containing protein</fullName>
    </recommendedName>
</protein>
<keyword evidence="2 5" id="KW-0863">Zinc-finger</keyword>
<evidence type="ECO:0000313" key="9">
    <source>
        <dbReference type="Proteomes" id="UP001642540"/>
    </source>
</evidence>
<proteinExistence type="predicted"/>
<dbReference type="SUPFAM" id="SSF57716">
    <property type="entry name" value="Glucocorticoid receptor-like (DNA-binding domain)"/>
    <property type="match status" value="1"/>
</dbReference>
<evidence type="ECO:0000256" key="6">
    <source>
        <dbReference type="SAM" id="MobiDB-lite"/>
    </source>
</evidence>
<evidence type="ECO:0000256" key="1">
    <source>
        <dbReference type="ARBA" id="ARBA00022723"/>
    </source>
</evidence>